<evidence type="ECO:0000256" key="1">
    <source>
        <dbReference type="SAM" id="MobiDB-lite"/>
    </source>
</evidence>
<protein>
    <recommendedName>
        <fullName evidence="2">YagK/YfjJ C-terminal domain-containing protein</fullName>
    </recommendedName>
</protein>
<reference evidence="3 4" key="1">
    <citation type="submission" date="2010-09" db="EMBL/GenBank/DDBJ databases">
        <authorList>
            <person name="Weinstock G."/>
            <person name="Sodergren E."/>
            <person name="Clifton S."/>
            <person name="Fulton L."/>
            <person name="Fulton B."/>
            <person name="Courtney L."/>
            <person name="Fronick C."/>
            <person name="Harrison M."/>
            <person name="Strong C."/>
            <person name="Farmer C."/>
            <person name="Delahaunty K."/>
            <person name="Markovic C."/>
            <person name="Hall O."/>
            <person name="Minx P."/>
            <person name="Tomlinson C."/>
            <person name="Mitreva M."/>
            <person name="Hou S."/>
            <person name="Chen J."/>
            <person name="Wollam A."/>
            <person name="Pepin K.H."/>
            <person name="Johnson M."/>
            <person name="Bhonagiri V."/>
            <person name="Zhang X."/>
            <person name="Suruliraj S."/>
            <person name="Warren W."/>
            <person name="Chinwalla A."/>
            <person name="Mardis E.R."/>
            <person name="Wilson R.K."/>
        </authorList>
    </citation>
    <scope>NUCLEOTIDE SEQUENCE [LARGE SCALE GENOMIC DNA]</scope>
    <source>
        <strain evidence="3 4">MS 85-1</strain>
    </source>
</reference>
<dbReference type="EMBL" id="ADWQ01000091">
    <property type="protein sequence ID" value="EFU32372.1"/>
    <property type="molecule type" value="Genomic_DNA"/>
</dbReference>
<dbReference type="AlphaFoldDB" id="A0AAN3M4A4"/>
<dbReference type="Pfam" id="PF11726">
    <property type="entry name" value="YagK_YfjJ_C"/>
    <property type="match status" value="1"/>
</dbReference>
<name>A0AAN3M4A4_ECOLX</name>
<comment type="caution">
    <text evidence="3">The sequence shown here is derived from an EMBL/GenBank/DDBJ whole genome shotgun (WGS) entry which is preliminary data.</text>
</comment>
<feature type="domain" description="YagK/YfjJ C-terminal" evidence="2">
    <location>
        <begin position="23"/>
        <end position="77"/>
    </location>
</feature>
<evidence type="ECO:0000313" key="4">
    <source>
        <dbReference type="Proteomes" id="UP000005056"/>
    </source>
</evidence>
<dbReference type="Proteomes" id="UP000005056">
    <property type="component" value="Unassembled WGS sequence"/>
</dbReference>
<accession>A0AAN3M4A4</accession>
<proteinExistence type="predicted"/>
<gene>
    <name evidence="3" type="ORF">HMPREF9350_05802</name>
</gene>
<evidence type="ECO:0000313" key="3">
    <source>
        <dbReference type="EMBL" id="EFU32372.1"/>
    </source>
</evidence>
<dbReference type="InterPro" id="IPR057271">
    <property type="entry name" value="YagK_YfjJ_C"/>
</dbReference>
<feature type="region of interest" description="Disordered" evidence="1">
    <location>
        <begin position="88"/>
        <end position="109"/>
    </location>
</feature>
<organism evidence="3 4">
    <name type="scientific">Escherichia coli MS 85-1</name>
    <dbReference type="NCBI Taxonomy" id="679202"/>
    <lineage>
        <taxon>Bacteria</taxon>
        <taxon>Pseudomonadati</taxon>
        <taxon>Pseudomonadota</taxon>
        <taxon>Gammaproteobacteria</taxon>
        <taxon>Enterobacterales</taxon>
        <taxon>Enterobacteriaceae</taxon>
        <taxon>Escherichia</taxon>
    </lineage>
</organism>
<sequence length="109" mass="12490">MNQPIHNAYWLSRFESILNSALAQHRAVSLIRVDLRFPEYMPATIMDTDLDSAVISRFFASLKAKIQAYQRHKRKRLVRTVLIFTESSDQLSRATDRVPGLPASPGYVQ</sequence>
<evidence type="ECO:0000259" key="2">
    <source>
        <dbReference type="Pfam" id="PF11726"/>
    </source>
</evidence>